<keyword evidence="1" id="KW-0812">Transmembrane</keyword>
<protein>
    <submittedName>
        <fullName evidence="2">Uncharacterized protein</fullName>
    </submittedName>
</protein>
<organism evidence="2 3">
    <name type="scientific">Yersinia bercovieri ATCC 43970</name>
    <dbReference type="NCBI Taxonomy" id="349968"/>
    <lineage>
        <taxon>Bacteria</taxon>
        <taxon>Pseudomonadati</taxon>
        <taxon>Pseudomonadota</taxon>
        <taxon>Gammaproteobacteria</taxon>
        <taxon>Enterobacterales</taxon>
        <taxon>Yersiniaceae</taxon>
        <taxon>Yersinia</taxon>
    </lineage>
</organism>
<dbReference type="Proteomes" id="UP000010319">
    <property type="component" value="Unassembled WGS sequence"/>
</dbReference>
<evidence type="ECO:0000256" key="1">
    <source>
        <dbReference type="SAM" id="Phobius"/>
    </source>
</evidence>
<keyword evidence="3" id="KW-1185">Reference proteome</keyword>
<accession>A0ABM9XXP8</accession>
<keyword evidence="1" id="KW-1133">Transmembrane helix</keyword>
<sequence length="37" mass="4643">MFMTNNLIKILFVINTYLAEYTFYIILEYTHHWVWNS</sequence>
<comment type="caution">
    <text evidence="2">The sequence shown here is derived from an EMBL/GenBank/DDBJ whole genome shotgun (WGS) entry which is preliminary data.</text>
</comment>
<feature type="transmembrane region" description="Helical" evidence="1">
    <location>
        <begin position="7"/>
        <end position="27"/>
    </location>
</feature>
<gene>
    <name evidence="2" type="ORF">yberc0001_15880</name>
</gene>
<dbReference type="EMBL" id="AALC02000034">
    <property type="protein sequence ID" value="EEQ06134.1"/>
    <property type="molecule type" value="Genomic_DNA"/>
</dbReference>
<keyword evidence="1" id="KW-0472">Membrane</keyword>
<reference evidence="2" key="1">
    <citation type="submission" date="2008-12" db="EMBL/GenBank/DDBJ databases">
        <title>Annotation of the Yersinia bercovieri ATCC 43970 genome.</title>
        <authorList>
            <person name="Read T.D."/>
            <person name="Akmal A."/>
            <person name="Bishop-Lilly K."/>
            <person name="Chen P.E."/>
            <person name="Cook C."/>
            <person name="Kiley M.P."/>
            <person name="Lentz S."/>
            <person name="Mateczun A."/>
            <person name="Nagarajan N."/>
            <person name="Nolan N."/>
            <person name="Osborne B.I."/>
            <person name="Pop M."/>
            <person name="Sozhamannan S."/>
            <person name="Stewart A.C."/>
            <person name="Sulakvelidze A."/>
            <person name="Thomason B."/>
            <person name="Willner K."/>
            <person name="Zwick M.E."/>
        </authorList>
    </citation>
    <scope>NUCLEOTIDE SEQUENCE [LARGE SCALE GENOMIC DNA]</scope>
    <source>
        <strain evidence="2">ATCC 43970</strain>
    </source>
</reference>
<evidence type="ECO:0000313" key="2">
    <source>
        <dbReference type="EMBL" id="EEQ06134.1"/>
    </source>
</evidence>
<evidence type="ECO:0000313" key="3">
    <source>
        <dbReference type="Proteomes" id="UP000010319"/>
    </source>
</evidence>
<name>A0ABM9XXP8_YERBE</name>
<proteinExistence type="predicted"/>